<accession>A0A3E0VT89</accession>
<proteinExistence type="predicted"/>
<name>A0A3E0VT89_9MICO</name>
<dbReference type="RefSeq" id="WP_116412883.1">
    <property type="nucleotide sequence ID" value="NZ_NBXB01000045.1"/>
</dbReference>
<comment type="caution">
    <text evidence="1">The sequence shown here is derived from an EMBL/GenBank/DDBJ whole genome shotgun (WGS) entry which is preliminary data.</text>
</comment>
<evidence type="ECO:0008006" key="3">
    <source>
        <dbReference type="Google" id="ProtNLM"/>
    </source>
</evidence>
<organism evidence="1 2">
    <name type="scientific">Subtercola boreus</name>
    <dbReference type="NCBI Taxonomy" id="120213"/>
    <lineage>
        <taxon>Bacteria</taxon>
        <taxon>Bacillati</taxon>
        <taxon>Actinomycetota</taxon>
        <taxon>Actinomycetes</taxon>
        <taxon>Micrococcales</taxon>
        <taxon>Microbacteriaceae</taxon>
        <taxon>Subtercola</taxon>
    </lineage>
</organism>
<dbReference type="SUPFAM" id="SSF51735">
    <property type="entry name" value="NAD(P)-binding Rossmann-fold domains"/>
    <property type="match status" value="1"/>
</dbReference>
<evidence type="ECO:0000313" key="2">
    <source>
        <dbReference type="Proteomes" id="UP000256541"/>
    </source>
</evidence>
<dbReference type="EMBL" id="NBXB01000045">
    <property type="protein sequence ID" value="RFA12107.1"/>
    <property type="molecule type" value="Genomic_DNA"/>
</dbReference>
<gene>
    <name evidence="1" type="ORF">B7R22_16880</name>
</gene>
<dbReference type="Proteomes" id="UP000256541">
    <property type="component" value="Unassembled WGS sequence"/>
</dbReference>
<dbReference type="InterPro" id="IPR036291">
    <property type="entry name" value="NAD(P)-bd_dom_sf"/>
</dbReference>
<protein>
    <recommendedName>
        <fullName evidence="3">SDR family oxidoreductase</fullName>
    </recommendedName>
</protein>
<evidence type="ECO:0000313" key="1">
    <source>
        <dbReference type="EMBL" id="RFA12107.1"/>
    </source>
</evidence>
<sequence length="115" mass="12519">MSKAALNMLAIQYARAHPLWRVNSATPGLTATEFTGPRLRDAPTIDELRATGTQIDSVEQGAEIIVQLAKAGRNGPTGTFVGNDGPLLGWLVVSDIGYPRRPRRVNSSRELLRPR</sequence>
<dbReference type="OrthoDB" id="9781117at2"/>
<dbReference type="AlphaFoldDB" id="A0A3E0VT89"/>
<reference evidence="1 2" key="1">
    <citation type="submission" date="2017-04" db="EMBL/GenBank/DDBJ databases">
        <title>Comparative genome analysis of Subtercola boreus.</title>
        <authorList>
            <person name="Cho Y.-J."/>
            <person name="Cho A."/>
            <person name="Kim O.-S."/>
            <person name="Lee J.-I."/>
        </authorList>
    </citation>
    <scope>NUCLEOTIDE SEQUENCE [LARGE SCALE GENOMIC DNA]</scope>
    <source>
        <strain evidence="1 2">P27479</strain>
    </source>
</reference>
<dbReference type="Gene3D" id="3.40.50.720">
    <property type="entry name" value="NAD(P)-binding Rossmann-like Domain"/>
    <property type="match status" value="1"/>
</dbReference>